<reference evidence="2" key="1">
    <citation type="submission" date="2017-01" db="EMBL/GenBank/DDBJ databases">
        <authorList>
            <person name="Varghese N."/>
            <person name="Submissions S."/>
        </authorList>
    </citation>
    <scope>NUCLEOTIDE SEQUENCE [LARGE SCALE GENOMIC DNA]</scope>
    <source>
        <strain evidence="2">DSM 45196</strain>
    </source>
</reference>
<protein>
    <submittedName>
        <fullName evidence="1">YaaC-like Protein</fullName>
    </submittedName>
</protein>
<accession>A0A1N7JH67</accession>
<evidence type="ECO:0000313" key="1">
    <source>
        <dbReference type="EMBL" id="SIS48638.1"/>
    </source>
</evidence>
<dbReference type="EMBL" id="FTOD01000002">
    <property type="protein sequence ID" value="SIS48638.1"/>
    <property type="molecule type" value="Genomic_DNA"/>
</dbReference>
<keyword evidence="2" id="KW-1185">Reference proteome</keyword>
<evidence type="ECO:0000313" key="2">
    <source>
        <dbReference type="Proteomes" id="UP000186795"/>
    </source>
</evidence>
<name>A0A1N7JH67_9BACL</name>
<proteinExistence type="predicted"/>
<dbReference type="Pfam" id="PF14175">
    <property type="entry name" value="YaaC"/>
    <property type="match status" value="1"/>
</dbReference>
<dbReference type="InterPro" id="IPR026988">
    <property type="entry name" value="YaaC-like"/>
</dbReference>
<gene>
    <name evidence="1" type="ORF">SAMN05421790_10295</name>
</gene>
<sequence>MVMDSPVRRILCDSPEQKMWNLFLLLENESTLRTFLESKYRKQGMEHPSRAAFRAAQPLMYHVKQAREYYRAARESDLFVRPLLAYYGMITLSKVLMLTMVPDYPENAAVLRHGISTRRRKRGDYQFFADEVRVQREGLFPELARNRGWGVLVGESWTPRELFSLIPELQDGYRQLFSEETLVPVAVPDVPAVPGQGMPLVLEERILDALHLTPRGLVNRLNRFSPGGEVRFTCEELPVSVPGILLFWHHPRISHVNQWERGFAHPLFREDMHGNHWLLPFQRVETCIPELLVHYALLFALSMLCRYEPPLWGEMIHGMASEEMVLIQEFLQVTQRKFPNLILNELFEEKILFRRM</sequence>
<organism evidence="1 2">
    <name type="scientific">Kroppenstedtia eburnea</name>
    <dbReference type="NCBI Taxonomy" id="714067"/>
    <lineage>
        <taxon>Bacteria</taxon>
        <taxon>Bacillati</taxon>
        <taxon>Bacillota</taxon>
        <taxon>Bacilli</taxon>
        <taxon>Bacillales</taxon>
        <taxon>Thermoactinomycetaceae</taxon>
        <taxon>Kroppenstedtia</taxon>
    </lineage>
</organism>
<dbReference type="Proteomes" id="UP000186795">
    <property type="component" value="Unassembled WGS sequence"/>
</dbReference>
<dbReference type="AlphaFoldDB" id="A0A1N7JH67"/>